<dbReference type="Pfam" id="PF22725">
    <property type="entry name" value="GFO_IDH_MocA_C3"/>
    <property type="match status" value="1"/>
</dbReference>
<dbReference type="Proteomes" id="UP000802392">
    <property type="component" value="Unassembled WGS sequence"/>
</dbReference>
<accession>A0ABX0TG01</accession>
<dbReference type="SUPFAM" id="SSF55347">
    <property type="entry name" value="Glyceraldehyde-3-phosphate dehydrogenase-like, C-terminal domain"/>
    <property type="match status" value="1"/>
</dbReference>
<dbReference type="InterPro" id="IPR050984">
    <property type="entry name" value="Gfo/Idh/MocA_domain"/>
</dbReference>
<dbReference type="Gene3D" id="3.40.50.720">
    <property type="entry name" value="NAD(P)-binding Rossmann-like Domain"/>
    <property type="match status" value="1"/>
</dbReference>
<dbReference type="InterPro" id="IPR000683">
    <property type="entry name" value="Gfo/Idh/MocA-like_OxRdtase_N"/>
</dbReference>
<reference evidence="6 7" key="1">
    <citation type="submission" date="2020-03" db="EMBL/GenBank/DDBJ databases">
        <title>Genomic Encyclopedia of Type Strains, Phase III (KMG-III): the genomes of soil and plant-associated and newly described type strains.</title>
        <authorList>
            <person name="Whitman W."/>
        </authorList>
    </citation>
    <scope>NUCLEOTIDE SEQUENCE [LARGE SCALE GENOMIC DNA]</scope>
    <source>
        <strain evidence="6 7">CECT 4207</strain>
    </source>
</reference>
<dbReference type="PANTHER" id="PTHR22604">
    <property type="entry name" value="OXIDOREDUCTASES"/>
    <property type="match status" value="1"/>
</dbReference>
<keyword evidence="3" id="KW-0520">NAD</keyword>
<comment type="similarity">
    <text evidence="1">Belongs to the Gfo/Idh/MocA family.</text>
</comment>
<keyword evidence="7" id="KW-1185">Reference proteome</keyword>
<keyword evidence="2" id="KW-0560">Oxidoreductase</keyword>
<evidence type="ECO:0000256" key="3">
    <source>
        <dbReference type="ARBA" id="ARBA00023027"/>
    </source>
</evidence>
<evidence type="ECO:0000313" key="6">
    <source>
        <dbReference type="EMBL" id="NIJ01454.1"/>
    </source>
</evidence>
<evidence type="ECO:0000256" key="2">
    <source>
        <dbReference type="ARBA" id="ARBA00023002"/>
    </source>
</evidence>
<protein>
    <submittedName>
        <fullName evidence="6">Dehydrogenase</fullName>
    </submittedName>
</protein>
<dbReference type="InterPro" id="IPR055170">
    <property type="entry name" value="GFO_IDH_MocA-like_dom"/>
</dbReference>
<organism evidence="6 7">
    <name type="scientific">Paenarthrobacter ilicis</name>
    <dbReference type="NCBI Taxonomy" id="43665"/>
    <lineage>
        <taxon>Bacteria</taxon>
        <taxon>Bacillati</taxon>
        <taxon>Actinomycetota</taxon>
        <taxon>Actinomycetes</taxon>
        <taxon>Micrococcales</taxon>
        <taxon>Micrococcaceae</taxon>
        <taxon>Paenarthrobacter</taxon>
    </lineage>
</organism>
<dbReference type="RefSeq" id="WP_167265219.1">
    <property type="nucleotide sequence ID" value="NZ_BAAAVO010000013.1"/>
</dbReference>
<dbReference type="PANTHER" id="PTHR22604:SF105">
    <property type="entry name" value="TRANS-1,2-DIHYDROBENZENE-1,2-DIOL DEHYDROGENASE"/>
    <property type="match status" value="1"/>
</dbReference>
<name>A0ABX0TG01_9MICC</name>
<dbReference type="EMBL" id="JAAOZD010000003">
    <property type="protein sequence ID" value="NIJ01454.1"/>
    <property type="molecule type" value="Genomic_DNA"/>
</dbReference>
<gene>
    <name evidence="6" type="ORF">FHR86_001775</name>
</gene>
<evidence type="ECO:0000256" key="1">
    <source>
        <dbReference type="ARBA" id="ARBA00010928"/>
    </source>
</evidence>
<dbReference type="Gene3D" id="3.30.360.10">
    <property type="entry name" value="Dihydrodipicolinate Reductase, domain 2"/>
    <property type="match status" value="1"/>
</dbReference>
<evidence type="ECO:0000259" key="4">
    <source>
        <dbReference type="Pfam" id="PF01408"/>
    </source>
</evidence>
<sequence>MGDSPLRWGLAGTGGIAREFAGALAGLDGTIIAGVASRNSGASAALRGLHGVGKSHGSLEDLAADPDIDVVYISTPAGLHKEHTIMFLEAGKHVLIEKPFALNHAEALAIVETARRRGLFAMEAMWSRFLPAYVKLRQLVDSGAIGEVRGVEASFGFPMPSEGPGRISRVHDARMGGGSLLELGVYPVQLAHWMLGRPTDVAASSQLNDSGADLDTSALLSFSRGTATIRSSVTSPLPNQARILGSTGYISLPAPHQCPQEVGLSVYNTHGPGTVEEHLYKTPIEGPGLRYEIMEVARQLRAGKQESPVMPWQDTLDIMETIDRIRASQNGYQPLNNATLPTNHKKD</sequence>
<comment type="caution">
    <text evidence="6">The sequence shown here is derived from an EMBL/GenBank/DDBJ whole genome shotgun (WGS) entry which is preliminary data.</text>
</comment>
<proteinExistence type="inferred from homology"/>
<feature type="domain" description="Gfo/Idh/MocA-like oxidoreductase N-terminal" evidence="4">
    <location>
        <begin position="6"/>
        <end position="121"/>
    </location>
</feature>
<dbReference type="InterPro" id="IPR036291">
    <property type="entry name" value="NAD(P)-bd_dom_sf"/>
</dbReference>
<feature type="domain" description="GFO/IDH/MocA-like oxidoreductase" evidence="5">
    <location>
        <begin position="133"/>
        <end position="250"/>
    </location>
</feature>
<evidence type="ECO:0000259" key="5">
    <source>
        <dbReference type="Pfam" id="PF22725"/>
    </source>
</evidence>
<dbReference type="Pfam" id="PF01408">
    <property type="entry name" value="GFO_IDH_MocA"/>
    <property type="match status" value="1"/>
</dbReference>
<evidence type="ECO:0000313" key="7">
    <source>
        <dbReference type="Proteomes" id="UP000802392"/>
    </source>
</evidence>
<dbReference type="SUPFAM" id="SSF51735">
    <property type="entry name" value="NAD(P)-binding Rossmann-fold domains"/>
    <property type="match status" value="1"/>
</dbReference>